<dbReference type="GO" id="GO:0016301">
    <property type="term" value="F:kinase activity"/>
    <property type="evidence" value="ECO:0007669"/>
    <property type="project" value="UniProtKB-KW"/>
</dbReference>
<dbReference type="EMBL" id="JAAGMN010001360">
    <property type="protein sequence ID" value="NEE07267.1"/>
    <property type="molecule type" value="Genomic_DNA"/>
</dbReference>
<organism evidence="1">
    <name type="scientific">Streptomyces sp. SID7499</name>
    <dbReference type="NCBI Taxonomy" id="2706086"/>
    <lineage>
        <taxon>Bacteria</taxon>
        <taxon>Bacillati</taxon>
        <taxon>Actinomycetota</taxon>
        <taxon>Actinomycetes</taxon>
        <taxon>Kitasatosporales</taxon>
        <taxon>Streptomycetaceae</taxon>
        <taxon>Streptomyces</taxon>
    </lineage>
</organism>
<comment type="caution">
    <text evidence="1">The sequence shown here is derived from an EMBL/GenBank/DDBJ whole genome shotgun (WGS) entry which is preliminary data.</text>
</comment>
<name>A0A6G3WP88_9ACTN</name>
<feature type="non-terminal residue" evidence="1">
    <location>
        <position position="1"/>
    </location>
</feature>
<keyword evidence="1" id="KW-0418">Kinase</keyword>
<reference evidence="1" key="1">
    <citation type="submission" date="2020-01" db="EMBL/GenBank/DDBJ databases">
        <title>Insect and environment-associated Actinomycetes.</title>
        <authorList>
            <person name="Currrie C."/>
            <person name="Chevrette M."/>
            <person name="Carlson C."/>
            <person name="Stubbendieck R."/>
            <person name="Wendt-Pienkowski E."/>
        </authorList>
    </citation>
    <scope>NUCLEOTIDE SEQUENCE</scope>
    <source>
        <strain evidence="1">SID7499</strain>
    </source>
</reference>
<accession>A0A6G3WP88</accession>
<keyword evidence="1" id="KW-0808">Transferase</keyword>
<evidence type="ECO:0000313" key="1">
    <source>
        <dbReference type="EMBL" id="NEE07267.1"/>
    </source>
</evidence>
<sequence length="24" mass="2703">GPLEALEPQVRAVWDELVRRAAAR</sequence>
<dbReference type="AlphaFoldDB" id="A0A6G3WP88"/>
<gene>
    <name evidence="1" type="ORF">G3M58_12510</name>
</gene>
<proteinExistence type="predicted"/>
<protein>
    <submittedName>
        <fullName evidence="1">Dephospho-CoA kinase</fullName>
    </submittedName>
</protein>